<dbReference type="EMBL" id="LUEZ02000004">
    <property type="protein sequence ID" value="RDB30859.1"/>
    <property type="molecule type" value="Genomic_DNA"/>
</dbReference>
<feature type="domain" description="LysM" evidence="5">
    <location>
        <begin position="80"/>
        <end position="126"/>
    </location>
</feature>
<feature type="compositionally biased region" description="Acidic residues" evidence="3">
    <location>
        <begin position="190"/>
        <end position="208"/>
    </location>
</feature>
<evidence type="ECO:0000256" key="1">
    <source>
        <dbReference type="ARBA" id="ARBA00022669"/>
    </source>
</evidence>
<dbReference type="InterPro" id="IPR018392">
    <property type="entry name" value="LysM"/>
</dbReference>
<gene>
    <name evidence="6" type="ORF">Hypma_005977</name>
</gene>
<evidence type="ECO:0000313" key="7">
    <source>
        <dbReference type="Proteomes" id="UP000076154"/>
    </source>
</evidence>
<dbReference type="CDD" id="cd00118">
    <property type="entry name" value="LysM"/>
    <property type="match status" value="1"/>
</dbReference>
<dbReference type="OrthoDB" id="5985073at2759"/>
<sequence length="208" mass="21839">MFFTAALFALPLFAQSVLAGECTRRYIIKDGDICDSISAAQNVSTYQLSAINVGVIDAECLNLVPSKTICLGYAGEDCSTTYTVVADDTCEQIASNHKLNSTILTLNNPQINAECTNIYIGEVLCVANTVQVPPAPAGGNLPGAVIPVTAKPAKPTSTPVQIQITTVESTTVVNVTPAPTPEVTKAPAAGEEDDDTEDDDDLPFCDEI</sequence>
<dbReference type="Pfam" id="PF01476">
    <property type="entry name" value="LysM"/>
    <property type="match status" value="2"/>
</dbReference>
<keyword evidence="2" id="KW-0843">Virulence</keyword>
<dbReference type="PROSITE" id="PS51782">
    <property type="entry name" value="LYSM"/>
    <property type="match status" value="2"/>
</dbReference>
<organism evidence="6 7">
    <name type="scientific">Hypsizygus marmoreus</name>
    <name type="common">White beech mushroom</name>
    <name type="synonym">Agaricus marmoreus</name>
    <dbReference type="NCBI Taxonomy" id="39966"/>
    <lineage>
        <taxon>Eukaryota</taxon>
        <taxon>Fungi</taxon>
        <taxon>Dikarya</taxon>
        <taxon>Basidiomycota</taxon>
        <taxon>Agaricomycotina</taxon>
        <taxon>Agaricomycetes</taxon>
        <taxon>Agaricomycetidae</taxon>
        <taxon>Agaricales</taxon>
        <taxon>Tricholomatineae</taxon>
        <taxon>Lyophyllaceae</taxon>
        <taxon>Hypsizygus</taxon>
    </lineage>
</organism>
<dbReference type="PANTHER" id="PTHR34997:SF1">
    <property type="entry name" value="PEPTIDOGLYCAN-BINDING LYSIN DOMAIN"/>
    <property type="match status" value="1"/>
</dbReference>
<feature type="compositionally biased region" description="Low complexity" evidence="3">
    <location>
        <begin position="175"/>
        <end position="184"/>
    </location>
</feature>
<comment type="caution">
    <text evidence="6">The sequence shown here is derived from an EMBL/GenBank/DDBJ whole genome shotgun (WGS) entry which is preliminary data.</text>
</comment>
<dbReference type="InterPro" id="IPR036779">
    <property type="entry name" value="LysM_dom_sf"/>
</dbReference>
<evidence type="ECO:0000256" key="4">
    <source>
        <dbReference type="SAM" id="SignalP"/>
    </source>
</evidence>
<evidence type="ECO:0000313" key="6">
    <source>
        <dbReference type="EMBL" id="RDB30859.1"/>
    </source>
</evidence>
<evidence type="ECO:0000259" key="5">
    <source>
        <dbReference type="PROSITE" id="PS51782"/>
    </source>
</evidence>
<feature type="signal peptide" evidence="4">
    <location>
        <begin position="1"/>
        <end position="19"/>
    </location>
</feature>
<dbReference type="InParanoid" id="A0A369K8C7"/>
<evidence type="ECO:0000256" key="2">
    <source>
        <dbReference type="ARBA" id="ARBA00023026"/>
    </source>
</evidence>
<dbReference type="SUPFAM" id="SSF54106">
    <property type="entry name" value="LysM domain"/>
    <property type="match status" value="1"/>
</dbReference>
<dbReference type="PANTHER" id="PTHR34997">
    <property type="entry name" value="AM15"/>
    <property type="match status" value="1"/>
</dbReference>
<keyword evidence="7" id="KW-1185">Reference proteome</keyword>
<evidence type="ECO:0000256" key="3">
    <source>
        <dbReference type="SAM" id="MobiDB-lite"/>
    </source>
</evidence>
<reference evidence="6" key="1">
    <citation type="submission" date="2018-04" db="EMBL/GenBank/DDBJ databases">
        <title>Whole genome sequencing of Hypsizygus marmoreus.</title>
        <authorList>
            <person name="Choi I.-G."/>
            <person name="Min B."/>
            <person name="Kim J.-G."/>
            <person name="Kim S."/>
            <person name="Oh Y.-L."/>
            <person name="Kong W.-S."/>
            <person name="Park H."/>
            <person name="Jeong J."/>
            <person name="Song E.-S."/>
        </authorList>
    </citation>
    <scope>NUCLEOTIDE SEQUENCE [LARGE SCALE GENOMIC DNA]</scope>
    <source>
        <strain evidence="6">51987-8</strain>
    </source>
</reference>
<keyword evidence="4" id="KW-0732">Signal</keyword>
<feature type="chain" id="PRO_5017017326" description="LysM domain-containing protein" evidence="4">
    <location>
        <begin position="20"/>
        <end position="208"/>
    </location>
</feature>
<feature type="domain" description="LysM" evidence="5">
    <location>
        <begin position="24"/>
        <end position="71"/>
    </location>
</feature>
<dbReference type="SMART" id="SM00257">
    <property type="entry name" value="LysM"/>
    <property type="match status" value="2"/>
</dbReference>
<protein>
    <recommendedName>
        <fullName evidence="5">LysM domain-containing protein</fullName>
    </recommendedName>
</protein>
<name>A0A369K8C7_HYPMA</name>
<feature type="region of interest" description="Disordered" evidence="3">
    <location>
        <begin position="175"/>
        <end position="208"/>
    </location>
</feature>
<dbReference type="Proteomes" id="UP000076154">
    <property type="component" value="Unassembled WGS sequence"/>
</dbReference>
<dbReference type="GO" id="GO:0008061">
    <property type="term" value="F:chitin binding"/>
    <property type="evidence" value="ECO:0007669"/>
    <property type="project" value="UniProtKB-KW"/>
</dbReference>
<keyword evidence="1" id="KW-0147">Chitin-binding</keyword>
<dbReference type="STRING" id="39966.A0A369K8C7"/>
<dbReference type="InterPro" id="IPR052210">
    <property type="entry name" value="LysM1-like"/>
</dbReference>
<dbReference type="AlphaFoldDB" id="A0A369K8C7"/>
<accession>A0A369K8C7</accession>
<proteinExistence type="predicted"/>
<dbReference type="Gene3D" id="3.10.350.10">
    <property type="entry name" value="LysM domain"/>
    <property type="match status" value="2"/>
</dbReference>